<dbReference type="Gene3D" id="6.10.140.1040">
    <property type="match status" value="1"/>
</dbReference>
<dbReference type="GO" id="GO:0042162">
    <property type="term" value="F:telomeric DNA binding"/>
    <property type="evidence" value="ECO:0007669"/>
    <property type="project" value="EnsemblFungi"/>
</dbReference>
<keyword evidence="6" id="KW-1185">Reference proteome</keyword>
<dbReference type="GO" id="GO:0005737">
    <property type="term" value="C:cytoplasm"/>
    <property type="evidence" value="ECO:0007669"/>
    <property type="project" value="UniProtKB-SubCell"/>
</dbReference>
<organism evidence="5 6">
    <name type="scientific">Henningerozyma blattae (strain ATCC 34711 / CBS 6284 / DSM 70876 / NBRC 10599 / NRRL Y-10934 / UCD 77-7)</name>
    <name type="common">Yeast</name>
    <name type="synonym">Tetrapisispora blattae</name>
    <dbReference type="NCBI Taxonomy" id="1071380"/>
    <lineage>
        <taxon>Eukaryota</taxon>
        <taxon>Fungi</taxon>
        <taxon>Dikarya</taxon>
        <taxon>Ascomycota</taxon>
        <taxon>Saccharomycotina</taxon>
        <taxon>Saccharomycetes</taxon>
        <taxon>Saccharomycetales</taxon>
        <taxon>Saccharomycetaceae</taxon>
        <taxon>Henningerozyma</taxon>
    </lineage>
</organism>
<evidence type="ECO:0000256" key="3">
    <source>
        <dbReference type="SAM" id="MobiDB-lite"/>
    </source>
</evidence>
<dbReference type="InParanoid" id="I2GVR4"/>
<dbReference type="EMBL" id="HE806316">
    <property type="protein sequence ID" value="CCH58216.1"/>
    <property type="molecule type" value="Genomic_DNA"/>
</dbReference>
<dbReference type="RefSeq" id="XP_004177735.1">
    <property type="nucleotide sequence ID" value="XM_004177687.1"/>
</dbReference>
<evidence type="ECO:0000313" key="6">
    <source>
        <dbReference type="Proteomes" id="UP000002866"/>
    </source>
</evidence>
<dbReference type="KEGG" id="tbl:TBLA_0A04200"/>
<dbReference type="STRING" id="1071380.I2GVR4"/>
<dbReference type="AlphaFoldDB" id="I2GVR4"/>
<proteinExistence type="predicted"/>
<feature type="compositionally biased region" description="Basic and acidic residues" evidence="3">
    <location>
        <begin position="61"/>
        <end position="78"/>
    </location>
</feature>
<evidence type="ECO:0000256" key="2">
    <source>
        <dbReference type="ARBA" id="ARBA00022490"/>
    </source>
</evidence>
<dbReference type="SMART" id="SM01233">
    <property type="entry name" value="HABP4_PAI-RBP1"/>
    <property type="match status" value="1"/>
</dbReference>
<comment type="subcellular location">
    <subcellularLocation>
        <location evidence="1">Cytoplasm</location>
    </subcellularLocation>
</comment>
<dbReference type="GO" id="GO:0031929">
    <property type="term" value="P:TOR signaling"/>
    <property type="evidence" value="ECO:0007669"/>
    <property type="project" value="EnsemblFungi"/>
</dbReference>
<dbReference type="GeneID" id="14493322"/>
<name>I2GVR4_HENB6</name>
<sequence>MSNPFDLLGNDVEDADVVVLPPKEIVKKTTSSKKTDTPPPSANPARANKNRSAKQSTGNDRALKDKSAGRQQNQKKEVSSNSTSKRSTDRKKTDRHSRTGKTDSKKKIDQAWGSDATELDDETAAKQDAESEIAQDAAAAAASASKQMSLQDYMQSVSGNQLNKTPETKQASDVLENAELFVKEQEVLVEPTKVKSLRSKQLKTKEFLDFDATFSDALPKNNRRAGKFNKGGKKNSKKNSPPPKTLDSMNLPSLA</sequence>
<feature type="compositionally biased region" description="Basic residues" evidence="3">
    <location>
        <begin position="221"/>
        <end position="237"/>
    </location>
</feature>
<dbReference type="OrthoDB" id="5426471at2759"/>
<dbReference type="InterPro" id="IPR019084">
    <property type="entry name" value="STM1-like_N"/>
</dbReference>
<dbReference type="GO" id="GO:0043558">
    <property type="term" value="P:regulation of translational initiation in response to stress"/>
    <property type="evidence" value="ECO:0007669"/>
    <property type="project" value="EnsemblFungi"/>
</dbReference>
<keyword evidence="2" id="KW-0963">Cytoplasm</keyword>
<reference evidence="5 6" key="1">
    <citation type="journal article" date="2011" name="Proc. Natl. Acad. Sci. U.S.A.">
        <title>Evolutionary erosion of yeast sex chromosomes by mating-type switching accidents.</title>
        <authorList>
            <person name="Gordon J.L."/>
            <person name="Armisen D."/>
            <person name="Proux-Wera E."/>
            <person name="Oheigeartaigh S.S."/>
            <person name="Byrne K.P."/>
            <person name="Wolfe K.H."/>
        </authorList>
    </citation>
    <scope>NUCLEOTIDE SEQUENCE [LARGE SCALE GENOMIC DNA]</scope>
    <source>
        <strain evidence="6">ATCC 34711 / CBS 6284 / DSM 70876 / NBRC 10599 / NRRL Y-10934 / UCD 77-7</strain>
    </source>
</reference>
<dbReference type="Pfam" id="PF09598">
    <property type="entry name" value="Stm1_N"/>
    <property type="match status" value="1"/>
</dbReference>
<dbReference type="GO" id="GO:0043022">
    <property type="term" value="F:ribosome binding"/>
    <property type="evidence" value="ECO:0007669"/>
    <property type="project" value="EnsemblFungi"/>
</dbReference>
<dbReference type="GO" id="GO:0045142">
    <property type="term" value="F:triplex DNA binding"/>
    <property type="evidence" value="ECO:0007669"/>
    <property type="project" value="EnsemblFungi"/>
</dbReference>
<feature type="domain" description="Hyaluronan/mRNA-binding protein" evidence="4">
    <location>
        <begin position="90"/>
        <end position="171"/>
    </location>
</feature>
<protein>
    <recommendedName>
        <fullName evidence="4">Hyaluronan/mRNA-binding protein domain-containing protein</fullName>
    </recommendedName>
</protein>
<evidence type="ECO:0000256" key="1">
    <source>
        <dbReference type="ARBA" id="ARBA00004496"/>
    </source>
</evidence>
<dbReference type="GO" id="GO:0141014">
    <property type="term" value="P:ribosome hibernation"/>
    <property type="evidence" value="ECO:0007669"/>
    <property type="project" value="EnsemblFungi"/>
</dbReference>
<dbReference type="Proteomes" id="UP000002866">
    <property type="component" value="Chromosome 1"/>
</dbReference>
<dbReference type="InterPro" id="IPR006861">
    <property type="entry name" value="HABP4_PAIRBP1-bd"/>
</dbReference>
<feature type="compositionally biased region" description="Basic and acidic residues" evidence="3">
    <location>
        <begin position="86"/>
        <end position="109"/>
    </location>
</feature>
<evidence type="ECO:0000259" key="4">
    <source>
        <dbReference type="SMART" id="SM01233"/>
    </source>
</evidence>
<dbReference type="eggNOG" id="ENOG502QS5P">
    <property type="taxonomic scope" value="Eukaryota"/>
</dbReference>
<accession>I2GVR4</accession>
<dbReference type="HOGENOM" id="CLU_043312_2_0_1"/>
<feature type="compositionally biased region" description="Low complexity" evidence="3">
    <location>
        <begin position="132"/>
        <end position="144"/>
    </location>
</feature>
<dbReference type="GO" id="GO:0043066">
    <property type="term" value="P:negative regulation of apoptotic process"/>
    <property type="evidence" value="ECO:0007669"/>
    <property type="project" value="EnsemblFungi"/>
</dbReference>
<dbReference type="FunCoup" id="I2GVR4">
    <property type="interactions" value="380"/>
</dbReference>
<dbReference type="GO" id="GO:0061770">
    <property type="term" value="F:translation elongation factor binding"/>
    <property type="evidence" value="ECO:0007669"/>
    <property type="project" value="EnsemblFungi"/>
</dbReference>
<gene>
    <name evidence="5" type="primary">TBLA0A04200</name>
    <name evidence="5" type="ORF">TBLA_0A04200</name>
</gene>
<evidence type="ECO:0000313" key="5">
    <source>
        <dbReference type="EMBL" id="CCH58216.1"/>
    </source>
</evidence>
<dbReference type="GO" id="GO:0000723">
    <property type="term" value="P:telomere maintenance"/>
    <property type="evidence" value="ECO:0007669"/>
    <property type="project" value="EnsemblFungi"/>
</dbReference>
<dbReference type="GO" id="GO:0030371">
    <property type="term" value="F:translation repressor activity"/>
    <property type="evidence" value="ECO:0007669"/>
    <property type="project" value="EnsemblFungi"/>
</dbReference>
<dbReference type="OMA" id="KKWAGAK"/>
<feature type="region of interest" description="Disordered" evidence="3">
    <location>
        <begin position="213"/>
        <end position="255"/>
    </location>
</feature>
<feature type="region of interest" description="Disordered" evidence="3">
    <location>
        <begin position="1"/>
        <end position="149"/>
    </location>
</feature>
<dbReference type="GO" id="GO:0006414">
    <property type="term" value="P:translational elongation"/>
    <property type="evidence" value="ECO:0007669"/>
    <property type="project" value="EnsemblFungi"/>
</dbReference>